<evidence type="ECO:0000313" key="2">
    <source>
        <dbReference type="Proteomes" id="UP001472677"/>
    </source>
</evidence>
<comment type="caution">
    <text evidence="1">The sequence shown here is derived from an EMBL/GenBank/DDBJ whole genome shotgun (WGS) entry which is preliminary data.</text>
</comment>
<reference evidence="1 2" key="1">
    <citation type="journal article" date="2024" name="G3 (Bethesda)">
        <title>Genome assembly of Hibiscus sabdariffa L. provides insights into metabolisms of medicinal natural products.</title>
        <authorList>
            <person name="Kim T."/>
        </authorList>
    </citation>
    <scope>NUCLEOTIDE SEQUENCE [LARGE SCALE GENOMIC DNA]</scope>
    <source>
        <strain evidence="1">TK-2024</strain>
        <tissue evidence="1">Old leaves</tissue>
    </source>
</reference>
<keyword evidence="2" id="KW-1185">Reference proteome</keyword>
<organism evidence="1 2">
    <name type="scientific">Hibiscus sabdariffa</name>
    <name type="common">roselle</name>
    <dbReference type="NCBI Taxonomy" id="183260"/>
    <lineage>
        <taxon>Eukaryota</taxon>
        <taxon>Viridiplantae</taxon>
        <taxon>Streptophyta</taxon>
        <taxon>Embryophyta</taxon>
        <taxon>Tracheophyta</taxon>
        <taxon>Spermatophyta</taxon>
        <taxon>Magnoliopsida</taxon>
        <taxon>eudicotyledons</taxon>
        <taxon>Gunneridae</taxon>
        <taxon>Pentapetalae</taxon>
        <taxon>rosids</taxon>
        <taxon>malvids</taxon>
        <taxon>Malvales</taxon>
        <taxon>Malvaceae</taxon>
        <taxon>Malvoideae</taxon>
        <taxon>Hibiscus</taxon>
    </lineage>
</organism>
<dbReference type="Proteomes" id="UP001472677">
    <property type="component" value="Unassembled WGS sequence"/>
</dbReference>
<evidence type="ECO:0000313" key="1">
    <source>
        <dbReference type="EMBL" id="KAK8520694.1"/>
    </source>
</evidence>
<gene>
    <name evidence="1" type="ORF">V6N12_004623</name>
</gene>
<dbReference type="PANTHER" id="PTHR37371">
    <property type="entry name" value="OS08G0180400 PROTEIN"/>
    <property type="match status" value="1"/>
</dbReference>
<protein>
    <submittedName>
        <fullName evidence="1">Uncharacterized protein</fullName>
    </submittedName>
</protein>
<sequence>MQRKTTRRSPLPLPMSSPAPEENQSPPKSTIFNKRKRNIGANASHSNSASAYFNLHSSLPNNNKTLTTISDLKEFASSRLEDIKRNLIDRSHSEILKDLNASHSRLHKRFKIQTQACQQVMDEAEKEYKKITEKIDSSHEAMKASYAEFMADAQATASRGIVDLLLFIATASVISTQSFIIIAMIYRTPNEELMKHNFCKTSISELSKSFEKGIDDLRSRFGTPSA</sequence>
<accession>A0ABR2CM23</accession>
<name>A0ABR2CM23_9ROSI</name>
<proteinExistence type="predicted"/>
<dbReference type="EMBL" id="JBBPBM010000048">
    <property type="protein sequence ID" value="KAK8520694.1"/>
    <property type="molecule type" value="Genomic_DNA"/>
</dbReference>
<dbReference type="PANTHER" id="PTHR37371:SF1">
    <property type="entry name" value="KINESIN-LIKE PROTEIN"/>
    <property type="match status" value="1"/>
</dbReference>